<dbReference type="EMBL" id="KL197734">
    <property type="protein sequence ID" value="KDQ53425.1"/>
    <property type="molecule type" value="Genomic_DNA"/>
</dbReference>
<dbReference type="AlphaFoldDB" id="A0A067PHZ3"/>
<evidence type="ECO:0000313" key="2">
    <source>
        <dbReference type="Proteomes" id="UP000027265"/>
    </source>
</evidence>
<reference evidence="2" key="1">
    <citation type="journal article" date="2014" name="Proc. Natl. Acad. Sci. U.S.A.">
        <title>Extensive sampling of basidiomycete genomes demonstrates inadequacy of the white-rot/brown-rot paradigm for wood decay fungi.</title>
        <authorList>
            <person name="Riley R."/>
            <person name="Salamov A.A."/>
            <person name="Brown D.W."/>
            <person name="Nagy L.G."/>
            <person name="Floudas D."/>
            <person name="Held B.W."/>
            <person name="Levasseur A."/>
            <person name="Lombard V."/>
            <person name="Morin E."/>
            <person name="Otillar R."/>
            <person name="Lindquist E.A."/>
            <person name="Sun H."/>
            <person name="LaButti K.M."/>
            <person name="Schmutz J."/>
            <person name="Jabbour D."/>
            <person name="Luo H."/>
            <person name="Baker S.E."/>
            <person name="Pisabarro A.G."/>
            <person name="Walton J.D."/>
            <person name="Blanchette R.A."/>
            <person name="Henrissat B."/>
            <person name="Martin F."/>
            <person name="Cullen D."/>
            <person name="Hibbett D.S."/>
            <person name="Grigoriev I.V."/>
        </authorList>
    </citation>
    <scope>NUCLEOTIDE SEQUENCE [LARGE SCALE GENOMIC DNA]</scope>
    <source>
        <strain evidence="2">MUCL 33604</strain>
    </source>
</reference>
<protein>
    <submittedName>
        <fullName evidence="1">Uncharacterized protein</fullName>
    </submittedName>
</protein>
<dbReference type="Proteomes" id="UP000027265">
    <property type="component" value="Unassembled WGS sequence"/>
</dbReference>
<name>A0A067PHZ3_9AGAM</name>
<dbReference type="InParanoid" id="A0A067PHZ3"/>
<keyword evidence="2" id="KW-1185">Reference proteome</keyword>
<sequence>MTFYASFPPPSLSSPIPLPYKRRLSSSFMIFHWIQPCLAQILDLFFDDEDDLQYSNLVGLYPCNDKRVVHTRKI</sequence>
<evidence type="ECO:0000313" key="1">
    <source>
        <dbReference type="EMBL" id="KDQ53425.1"/>
    </source>
</evidence>
<gene>
    <name evidence="1" type="ORF">JAAARDRAFT_39461</name>
</gene>
<dbReference type="HOGENOM" id="CLU_2688158_0_0_1"/>
<proteinExistence type="predicted"/>
<organism evidence="1 2">
    <name type="scientific">Jaapia argillacea MUCL 33604</name>
    <dbReference type="NCBI Taxonomy" id="933084"/>
    <lineage>
        <taxon>Eukaryota</taxon>
        <taxon>Fungi</taxon>
        <taxon>Dikarya</taxon>
        <taxon>Basidiomycota</taxon>
        <taxon>Agaricomycotina</taxon>
        <taxon>Agaricomycetes</taxon>
        <taxon>Agaricomycetidae</taxon>
        <taxon>Jaapiales</taxon>
        <taxon>Jaapiaceae</taxon>
        <taxon>Jaapia</taxon>
    </lineage>
</organism>
<accession>A0A067PHZ3</accession>